<keyword evidence="2" id="KW-1185">Reference proteome</keyword>
<dbReference type="SUPFAM" id="SSF56436">
    <property type="entry name" value="C-type lectin-like"/>
    <property type="match status" value="1"/>
</dbReference>
<dbReference type="PANTHER" id="PTHR45710:SF31">
    <property type="entry name" value="EARLY ACTIVATION ANTIGEN CD69"/>
    <property type="match status" value="1"/>
</dbReference>
<name>A0A3B3C1Y9_ORYME</name>
<accession>A0A3B3C1Y9</accession>
<reference evidence="1" key="1">
    <citation type="submission" date="2025-08" db="UniProtKB">
        <authorList>
            <consortium name="Ensembl"/>
        </authorList>
    </citation>
    <scope>IDENTIFICATION</scope>
</reference>
<evidence type="ECO:0008006" key="3">
    <source>
        <dbReference type="Google" id="ProtNLM"/>
    </source>
</evidence>
<dbReference type="PANTHER" id="PTHR45710">
    <property type="entry name" value="C-TYPE LECTIN DOMAIN-CONTAINING PROTEIN 180"/>
    <property type="match status" value="1"/>
</dbReference>
<proteinExistence type="predicted"/>
<dbReference type="Proteomes" id="UP000261560">
    <property type="component" value="Unplaced"/>
</dbReference>
<dbReference type="PaxDb" id="30732-ENSOMEP00000011077"/>
<dbReference type="GeneTree" id="ENSGT01030000235041"/>
<organism evidence="1 2">
    <name type="scientific">Oryzias melastigma</name>
    <name type="common">Marine medaka</name>
    <dbReference type="NCBI Taxonomy" id="30732"/>
    <lineage>
        <taxon>Eukaryota</taxon>
        <taxon>Metazoa</taxon>
        <taxon>Chordata</taxon>
        <taxon>Craniata</taxon>
        <taxon>Vertebrata</taxon>
        <taxon>Euteleostomi</taxon>
        <taxon>Actinopterygii</taxon>
        <taxon>Neopterygii</taxon>
        <taxon>Teleostei</taxon>
        <taxon>Neoteleostei</taxon>
        <taxon>Acanthomorphata</taxon>
        <taxon>Ovalentaria</taxon>
        <taxon>Atherinomorphae</taxon>
        <taxon>Beloniformes</taxon>
        <taxon>Adrianichthyidae</taxon>
        <taxon>Oryziinae</taxon>
        <taxon>Oryzias</taxon>
    </lineage>
</organism>
<protein>
    <recommendedName>
        <fullName evidence="3">C-type lectin domain-containing protein</fullName>
    </recommendedName>
</protein>
<evidence type="ECO:0000313" key="2">
    <source>
        <dbReference type="Proteomes" id="UP000261560"/>
    </source>
</evidence>
<sequence length="81" mass="9661">NNLHEEILKNAVLSKWCPETWMRFGCSCYYKSTKERTWTNSRRFCQDKGADLVSWSRKISKNGNLHQRVVFCSSDEHFHSF</sequence>
<dbReference type="InterPro" id="IPR016187">
    <property type="entry name" value="CTDL_fold"/>
</dbReference>
<dbReference type="Gene3D" id="3.10.100.10">
    <property type="entry name" value="Mannose-Binding Protein A, subunit A"/>
    <property type="match status" value="1"/>
</dbReference>
<dbReference type="Ensembl" id="ENSOMET00000018123.1">
    <property type="protein sequence ID" value="ENSOMEP00000011077.1"/>
    <property type="gene ID" value="ENSOMEG00000012375.1"/>
</dbReference>
<dbReference type="AlphaFoldDB" id="A0A3B3C1Y9"/>
<evidence type="ECO:0000313" key="1">
    <source>
        <dbReference type="Ensembl" id="ENSOMEP00000011077.1"/>
    </source>
</evidence>
<reference evidence="1" key="2">
    <citation type="submission" date="2025-09" db="UniProtKB">
        <authorList>
            <consortium name="Ensembl"/>
        </authorList>
    </citation>
    <scope>IDENTIFICATION</scope>
</reference>
<dbReference type="InterPro" id="IPR016186">
    <property type="entry name" value="C-type_lectin-like/link_sf"/>
</dbReference>
<dbReference type="InterPro" id="IPR050828">
    <property type="entry name" value="C-type_lectin/matrix_domain"/>
</dbReference>